<dbReference type="PROSITE" id="PS50006">
    <property type="entry name" value="FHA_DOMAIN"/>
    <property type="match status" value="1"/>
</dbReference>
<reference evidence="4" key="2">
    <citation type="submission" date="2016-04" db="EMBL/GenBank/DDBJ databases">
        <title>First Complete Genome Sequence of a Subdivision 6 Acidobacterium.</title>
        <authorList>
            <person name="Huang S."/>
            <person name="Vieira S."/>
            <person name="Bunk B."/>
            <person name="Riedel T."/>
            <person name="Sproeer C."/>
            <person name="Overmann J."/>
        </authorList>
    </citation>
    <scope>NUCLEOTIDE SEQUENCE [LARGE SCALE GENOMIC DNA]</scope>
    <source>
        <strain evidence="4">DSM 100886 HEG_-6_39</strain>
    </source>
</reference>
<evidence type="ECO:0000259" key="2">
    <source>
        <dbReference type="PROSITE" id="PS50006"/>
    </source>
</evidence>
<dbReference type="OrthoDB" id="510956at2"/>
<sequence length="304" mass="33141">MSSHERTPARFVLQRPDGEELVYGLDQGRSVTLGRDTGNTIVFASQFVSKRHALVSWTPRGVRIEDQDSANGITVNGLTVHAAQLSSGDMIQIGDQHLVFEVEGHASVAAPEPGWVAPGGGNKGLRLILAAVLTMLVMVGGLATIYVMFLAPAVEQATPTSTAVREDPSLPSDTKITPFDSPQAQAIEQQAIAAHDKQPVDWLYDEGQLAYKNGRLLDAYRLLNGALLRDPQHESARRLLLKVMGERELRLNSLKAAAARADEELKFEEAAQQWEAVQALTLDNEPLNARARTEAARLRQRAAQ</sequence>
<keyword evidence="3" id="KW-0547">Nucleotide-binding</keyword>
<dbReference type="EC" id="3.6.3.-" evidence="3"/>
<dbReference type="Gene3D" id="2.60.200.20">
    <property type="match status" value="1"/>
</dbReference>
<dbReference type="Pfam" id="PF00498">
    <property type="entry name" value="FHA"/>
    <property type="match status" value="1"/>
</dbReference>
<dbReference type="KEGG" id="abac:LuPra_00365"/>
<evidence type="ECO:0000256" key="1">
    <source>
        <dbReference type="SAM" id="Phobius"/>
    </source>
</evidence>
<dbReference type="Proteomes" id="UP000076079">
    <property type="component" value="Chromosome"/>
</dbReference>
<dbReference type="SMART" id="SM00240">
    <property type="entry name" value="FHA"/>
    <property type="match status" value="1"/>
</dbReference>
<keyword evidence="1" id="KW-1133">Transmembrane helix</keyword>
<dbReference type="InterPro" id="IPR000253">
    <property type="entry name" value="FHA_dom"/>
</dbReference>
<proteinExistence type="predicted"/>
<keyword evidence="1" id="KW-0472">Membrane</keyword>
<reference evidence="3 4" key="1">
    <citation type="journal article" date="2016" name="Genome Announc.">
        <title>First Complete Genome Sequence of a Subdivision 6 Acidobacterium Strain.</title>
        <authorList>
            <person name="Huang S."/>
            <person name="Vieira S."/>
            <person name="Bunk B."/>
            <person name="Riedel T."/>
            <person name="Sproer C."/>
            <person name="Overmann J."/>
        </authorList>
    </citation>
    <scope>NUCLEOTIDE SEQUENCE [LARGE SCALE GENOMIC DNA]</scope>
    <source>
        <strain evidence="4">DSM 100886 HEG_-6_39</strain>
    </source>
</reference>
<dbReference type="GO" id="GO:0005524">
    <property type="term" value="F:ATP binding"/>
    <property type="evidence" value="ECO:0007669"/>
    <property type="project" value="UniProtKB-KW"/>
</dbReference>
<keyword evidence="3" id="KW-0067">ATP-binding</keyword>
<protein>
    <submittedName>
        <fullName evidence="3">ABC transporter ATP-binding/permease protein</fullName>
        <ecNumber evidence="3">3.6.3.-</ecNumber>
    </submittedName>
</protein>
<keyword evidence="3" id="KW-0378">Hydrolase</keyword>
<dbReference type="STRING" id="1855912.LuPra_00365"/>
<name>A0A143PGL6_LUTPR</name>
<organism evidence="3 4">
    <name type="scientific">Luteitalea pratensis</name>
    <dbReference type="NCBI Taxonomy" id="1855912"/>
    <lineage>
        <taxon>Bacteria</taxon>
        <taxon>Pseudomonadati</taxon>
        <taxon>Acidobacteriota</taxon>
        <taxon>Vicinamibacteria</taxon>
        <taxon>Vicinamibacterales</taxon>
        <taxon>Vicinamibacteraceae</taxon>
        <taxon>Luteitalea</taxon>
    </lineage>
</organism>
<dbReference type="GO" id="GO:0016787">
    <property type="term" value="F:hydrolase activity"/>
    <property type="evidence" value="ECO:0007669"/>
    <property type="project" value="UniProtKB-KW"/>
</dbReference>
<dbReference type="EMBL" id="CP015136">
    <property type="protein sequence ID" value="AMY07198.1"/>
    <property type="molecule type" value="Genomic_DNA"/>
</dbReference>
<gene>
    <name evidence="3" type="ORF">LuPra_00365</name>
</gene>
<feature type="domain" description="FHA" evidence="2">
    <location>
        <begin position="31"/>
        <end position="80"/>
    </location>
</feature>
<dbReference type="CDD" id="cd00060">
    <property type="entry name" value="FHA"/>
    <property type="match status" value="1"/>
</dbReference>
<evidence type="ECO:0000313" key="3">
    <source>
        <dbReference type="EMBL" id="AMY07198.1"/>
    </source>
</evidence>
<dbReference type="SUPFAM" id="SSF49879">
    <property type="entry name" value="SMAD/FHA domain"/>
    <property type="match status" value="1"/>
</dbReference>
<evidence type="ECO:0000313" key="4">
    <source>
        <dbReference type="Proteomes" id="UP000076079"/>
    </source>
</evidence>
<feature type="transmembrane region" description="Helical" evidence="1">
    <location>
        <begin position="127"/>
        <end position="151"/>
    </location>
</feature>
<dbReference type="InterPro" id="IPR008984">
    <property type="entry name" value="SMAD_FHA_dom_sf"/>
</dbReference>
<keyword evidence="4" id="KW-1185">Reference proteome</keyword>
<accession>A0A143PGL6</accession>
<dbReference type="RefSeq" id="WP_110169179.1">
    <property type="nucleotide sequence ID" value="NZ_CP015136.1"/>
</dbReference>
<keyword evidence="1" id="KW-0812">Transmembrane</keyword>
<dbReference type="AlphaFoldDB" id="A0A143PGL6"/>